<dbReference type="GO" id="GO:0001228">
    <property type="term" value="F:DNA-binding transcription activator activity, RNA polymerase II-specific"/>
    <property type="evidence" value="ECO:0007669"/>
    <property type="project" value="TreeGrafter"/>
</dbReference>
<dbReference type="SMART" id="SM00355">
    <property type="entry name" value="ZnF_C2H2"/>
    <property type="match status" value="11"/>
</dbReference>
<evidence type="ECO:0000256" key="3">
    <source>
        <dbReference type="ARBA" id="ARBA00006991"/>
    </source>
</evidence>
<dbReference type="FunFam" id="3.30.160.60:FF:002274">
    <property type="entry name" value="Zinc finger protein 432"/>
    <property type="match status" value="1"/>
</dbReference>
<proteinExistence type="inferred from homology"/>
<dbReference type="AlphaFoldDB" id="A0A195E5U6"/>
<keyword evidence="7 14" id="KW-0863">Zinc-finger</keyword>
<feature type="domain" description="C2H2-type" evidence="16">
    <location>
        <begin position="470"/>
        <end position="497"/>
    </location>
</feature>
<evidence type="ECO:0000256" key="11">
    <source>
        <dbReference type="ARBA" id="ARBA00023125"/>
    </source>
</evidence>
<dbReference type="InterPro" id="IPR013087">
    <property type="entry name" value="Znf_C2H2_type"/>
</dbReference>
<comment type="similarity">
    <text evidence="3">Belongs to the krueppel C2H2-type zinc-finger protein family.</text>
</comment>
<evidence type="ECO:0000256" key="2">
    <source>
        <dbReference type="ARBA" id="ARBA00004123"/>
    </source>
</evidence>
<dbReference type="Gene3D" id="3.30.160.60">
    <property type="entry name" value="Classic Zinc Finger"/>
    <property type="match status" value="11"/>
</dbReference>
<dbReference type="PROSITE" id="PS50157">
    <property type="entry name" value="ZINC_FINGER_C2H2_2"/>
    <property type="match status" value="11"/>
</dbReference>
<evidence type="ECO:0000256" key="8">
    <source>
        <dbReference type="ARBA" id="ARBA00022833"/>
    </source>
</evidence>
<feature type="domain" description="C2H2-type" evidence="16">
    <location>
        <begin position="637"/>
        <end position="660"/>
    </location>
</feature>
<dbReference type="PANTHER" id="PTHR24393">
    <property type="entry name" value="ZINC FINGER PROTEIN"/>
    <property type="match status" value="1"/>
</dbReference>
<dbReference type="Proteomes" id="UP000078492">
    <property type="component" value="Unassembled WGS sequence"/>
</dbReference>
<evidence type="ECO:0000256" key="10">
    <source>
        <dbReference type="ARBA" id="ARBA00023015"/>
    </source>
</evidence>
<evidence type="ECO:0000313" key="17">
    <source>
        <dbReference type="EMBL" id="KYN20224.1"/>
    </source>
</evidence>
<evidence type="ECO:0000256" key="14">
    <source>
        <dbReference type="PROSITE-ProRule" id="PRU00042"/>
    </source>
</evidence>
<sequence>MYSGATTLRSSIVLFYGRSWHRYDSRVLPPRPRYWSVTVERAGAENALTDTEQRTSAASSQTHPPIATFTTMCTTPGNAGAGFGYAWSFGGPGTETRENAQSELATNISYAVNNNQDQGSSQKIQVDIKPAKVATTTHRRPMFAMNESCQQTPTTHHGHTGGAHNQTTHGTHVRTKKHHDVFSLTCDKGGCNCDAAHPTPAPSLFSNTLVFTTADKHAMSKHFMTPLGPLQLTAEECNEILMKRAAAASNQANATNNVATSQTDNTAHFGHVLTHVNTTQIETKVKQQQDMGSQVRVPKERPYSCSECGKSFLLKHHLTTHARVHTGERPHICIHCGKSFAHKHCLHTHLLLHSAERPYQCRECKKSFTLKHHLVTHTRVHTRERPFVCQECGRAFPLKRHLVTHSKFHSGERPYVCEECGESFSQKDHLTMHSRFHGSLHPFVCHDCGATFQRKFELVNHGRLHGRVPHSCTVCGKEFLQKRTLLAHMRLHTGETPFACTVCGEAFPRKADLVAHSKIHNNNANTDEKSLTCRECGLEFPNREALNLHQRLHTGDRTLVTDLCGLAAAFQQTPAHFLTPNTPGAHQTNIILKNIFKKCNLTNLFMNGPIGTPGVSHMHGATQTSPPVGSGPKPKPHICPDCGRGFAQKHGLSQHQRRHTDGSCHIRSHICDKCGKAFFQKNHLLLHQRQHMDPPPSVPEPALSEPAQQLIGARSGGERGYYRTTTPRFGEIHSRVV</sequence>
<evidence type="ECO:0000313" key="18">
    <source>
        <dbReference type="Proteomes" id="UP000078492"/>
    </source>
</evidence>
<comment type="subcellular location">
    <subcellularLocation>
        <location evidence="2">Nucleus</location>
    </subcellularLocation>
</comment>
<keyword evidence="5" id="KW-0479">Metal-binding</keyword>
<feature type="domain" description="C2H2-type" evidence="16">
    <location>
        <begin position="415"/>
        <end position="442"/>
    </location>
</feature>
<dbReference type="FunFam" id="3.30.160.60:FF:000100">
    <property type="entry name" value="Zinc finger 45-like"/>
    <property type="match status" value="1"/>
</dbReference>
<dbReference type="STRING" id="471704.A0A195E5U6"/>
<keyword evidence="10" id="KW-0805">Transcription regulation</keyword>
<feature type="domain" description="C2H2-type" evidence="16">
    <location>
        <begin position="669"/>
        <end position="696"/>
    </location>
</feature>
<dbReference type="GO" id="GO:0000978">
    <property type="term" value="F:RNA polymerase II cis-regulatory region sequence-specific DNA binding"/>
    <property type="evidence" value="ECO:0007669"/>
    <property type="project" value="TreeGrafter"/>
</dbReference>
<evidence type="ECO:0000256" key="4">
    <source>
        <dbReference type="ARBA" id="ARBA00022499"/>
    </source>
</evidence>
<evidence type="ECO:0000256" key="1">
    <source>
        <dbReference type="ARBA" id="ARBA00003767"/>
    </source>
</evidence>
<evidence type="ECO:0000256" key="7">
    <source>
        <dbReference type="ARBA" id="ARBA00022771"/>
    </source>
</evidence>
<reference evidence="17 18" key="1">
    <citation type="submission" date="2015-09" db="EMBL/GenBank/DDBJ databases">
        <title>Trachymyrmex cornetzi WGS genome.</title>
        <authorList>
            <person name="Nygaard S."/>
            <person name="Hu H."/>
            <person name="Boomsma J."/>
            <person name="Zhang G."/>
        </authorList>
    </citation>
    <scope>NUCLEOTIDE SEQUENCE [LARGE SCALE GENOMIC DNA]</scope>
    <source>
        <strain evidence="17">Tcor2-1</strain>
        <tissue evidence="17">Whole body</tissue>
    </source>
</reference>
<keyword evidence="9" id="KW-0832">Ubl conjugation</keyword>
<evidence type="ECO:0000256" key="12">
    <source>
        <dbReference type="ARBA" id="ARBA00023163"/>
    </source>
</evidence>
<dbReference type="FunFam" id="3.30.160.60:FF:000247">
    <property type="entry name" value="Zinc finger protein 236"/>
    <property type="match status" value="1"/>
</dbReference>
<dbReference type="InterPro" id="IPR036236">
    <property type="entry name" value="Znf_C2H2_sf"/>
</dbReference>
<keyword evidence="12" id="KW-0804">Transcription</keyword>
<feature type="region of interest" description="Disordered" evidence="15">
    <location>
        <begin position="150"/>
        <end position="169"/>
    </location>
</feature>
<evidence type="ECO:0000256" key="13">
    <source>
        <dbReference type="ARBA" id="ARBA00023242"/>
    </source>
</evidence>
<dbReference type="SUPFAM" id="SSF57667">
    <property type="entry name" value="beta-beta-alpha zinc fingers"/>
    <property type="match status" value="6"/>
</dbReference>
<evidence type="ECO:0000256" key="9">
    <source>
        <dbReference type="ARBA" id="ARBA00022843"/>
    </source>
</evidence>
<comment type="function">
    <text evidence="1">May be involved in transcriptional regulation.</text>
</comment>
<evidence type="ECO:0000256" key="15">
    <source>
        <dbReference type="SAM" id="MobiDB-lite"/>
    </source>
</evidence>
<dbReference type="FunFam" id="3.30.160.60:FF:000446">
    <property type="entry name" value="Zinc finger protein"/>
    <property type="match status" value="1"/>
</dbReference>
<protein>
    <recommendedName>
        <fullName evidence="16">C2H2-type domain-containing protein</fullName>
    </recommendedName>
</protein>
<evidence type="ECO:0000259" key="16">
    <source>
        <dbReference type="PROSITE" id="PS50157"/>
    </source>
</evidence>
<feature type="domain" description="C2H2-type" evidence="16">
    <location>
        <begin position="303"/>
        <end position="330"/>
    </location>
</feature>
<dbReference type="FunFam" id="3.30.160.60:FF:000217">
    <property type="entry name" value="Combgap, isoform F"/>
    <property type="match status" value="2"/>
</dbReference>
<keyword evidence="8" id="KW-0862">Zinc</keyword>
<keyword evidence="6" id="KW-0677">Repeat</keyword>
<dbReference type="EMBL" id="KQ979609">
    <property type="protein sequence ID" value="KYN20224.1"/>
    <property type="molecule type" value="Genomic_DNA"/>
</dbReference>
<feature type="domain" description="C2H2-type" evidence="16">
    <location>
        <begin position="498"/>
        <end position="525"/>
    </location>
</feature>
<feature type="domain" description="C2H2-type" evidence="16">
    <location>
        <begin position="331"/>
        <end position="358"/>
    </location>
</feature>
<keyword evidence="4" id="KW-1017">Isopeptide bond</keyword>
<feature type="domain" description="C2H2-type" evidence="16">
    <location>
        <begin position="387"/>
        <end position="414"/>
    </location>
</feature>
<feature type="domain" description="C2H2-type" evidence="16">
    <location>
        <begin position="531"/>
        <end position="558"/>
    </location>
</feature>
<dbReference type="Pfam" id="PF00096">
    <property type="entry name" value="zf-C2H2"/>
    <property type="match status" value="9"/>
</dbReference>
<keyword evidence="11" id="KW-0238">DNA-binding</keyword>
<dbReference type="FunFam" id="3.30.160.60:FF:000065">
    <property type="entry name" value="B-cell CLL/lymphoma 6, member B"/>
    <property type="match status" value="1"/>
</dbReference>
<feature type="domain" description="C2H2-type" evidence="16">
    <location>
        <begin position="443"/>
        <end position="465"/>
    </location>
</feature>
<evidence type="ECO:0000256" key="5">
    <source>
        <dbReference type="ARBA" id="ARBA00022723"/>
    </source>
</evidence>
<gene>
    <name evidence="17" type="ORF">ALC57_07515</name>
</gene>
<dbReference type="FunFam" id="3.30.160.60:FF:000016">
    <property type="entry name" value="zinc finger protein 37 homolog"/>
    <property type="match status" value="1"/>
</dbReference>
<organism evidence="17 18">
    <name type="scientific">Trachymyrmex cornetzi</name>
    <dbReference type="NCBI Taxonomy" id="471704"/>
    <lineage>
        <taxon>Eukaryota</taxon>
        <taxon>Metazoa</taxon>
        <taxon>Ecdysozoa</taxon>
        <taxon>Arthropoda</taxon>
        <taxon>Hexapoda</taxon>
        <taxon>Insecta</taxon>
        <taxon>Pterygota</taxon>
        <taxon>Neoptera</taxon>
        <taxon>Endopterygota</taxon>
        <taxon>Hymenoptera</taxon>
        <taxon>Apocrita</taxon>
        <taxon>Aculeata</taxon>
        <taxon>Formicoidea</taxon>
        <taxon>Formicidae</taxon>
        <taxon>Myrmicinae</taxon>
        <taxon>Trachymyrmex</taxon>
    </lineage>
</organism>
<dbReference type="GO" id="GO:0005634">
    <property type="term" value="C:nucleus"/>
    <property type="evidence" value="ECO:0007669"/>
    <property type="project" value="UniProtKB-SubCell"/>
</dbReference>
<accession>A0A195E5U6</accession>
<evidence type="ECO:0000256" key="6">
    <source>
        <dbReference type="ARBA" id="ARBA00022737"/>
    </source>
</evidence>
<feature type="domain" description="C2H2-type" evidence="16">
    <location>
        <begin position="359"/>
        <end position="386"/>
    </location>
</feature>
<dbReference type="FunFam" id="3.30.160.60:FF:000340">
    <property type="entry name" value="zinc finger protein 473 isoform X1"/>
    <property type="match status" value="1"/>
</dbReference>
<dbReference type="PROSITE" id="PS00028">
    <property type="entry name" value="ZINC_FINGER_C2H2_1"/>
    <property type="match status" value="11"/>
</dbReference>
<dbReference type="GO" id="GO:0008270">
    <property type="term" value="F:zinc ion binding"/>
    <property type="evidence" value="ECO:0007669"/>
    <property type="project" value="UniProtKB-KW"/>
</dbReference>
<keyword evidence="18" id="KW-1185">Reference proteome</keyword>
<name>A0A195E5U6_9HYME</name>
<dbReference type="PANTHER" id="PTHR24393:SF15">
    <property type="entry name" value="IP01243P-RELATED"/>
    <property type="match status" value="1"/>
</dbReference>
<keyword evidence="13" id="KW-0539">Nucleus</keyword>